<dbReference type="Ensembl" id="ENSSHAT00000013176.2">
    <property type="protein sequence ID" value="ENSSHAP00000013070.1"/>
    <property type="gene ID" value="ENSSHAG00000011178.2"/>
</dbReference>
<sequence>MNWATVTCWTLLLLAAFFCENVTSKGGRGGARGAARGRGRSSSSSRVRVKSAPRYSSSGSAFRVAAAASAGAAAGAAAGAIAGVAGRRISGEVGMNDGLETEVYYGNQTREGVYSFRWTSGTDHWGMEPNLSLCLTWVSFSCFLFRD</sequence>
<dbReference type="PANTHER" id="PTHR28552">
    <property type="entry name" value="SHADOW OF PRION PROTEIN"/>
    <property type="match status" value="1"/>
</dbReference>
<dbReference type="GO" id="GO:0005886">
    <property type="term" value="C:plasma membrane"/>
    <property type="evidence" value="ECO:0007669"/>
    <property type="project" value="UniProtKB-SubCell"/>
</dbReference>
<reference evidence="15 16" key="1">
    <citation type="journal article" date="2011" name="Proc. Natl. Acad. Sci. U.S.A.">
        <title>Genetic diversity and population structure of the endangered marsupial Sarcophilus harrisii (Tasmanian devil).</title>
        <authorList>
            <person name="Miller W."/>
            <person name="Hayes V.M."/>
            <person name="Ratan A."/>
            <person name="Petersen D.C."/>
            <person name="Wittekindt N.E."/>
            <person name="Miller J."/>
            <person name="Walenz B."/>
            <person name="Knight J."/>
            <person name="Qi J."/>
            <person name="Zhao F."/>
            <person name="Wang Q."/>
            <person name="Bedoya-Reina O.C."/>
            <person name="Katiyar N."/>
            <person name="Tomsho L.P."/>
            <person name="Kasson L.M."/>
            <person name="Hardie R.A."/>
            <person name="Woodbridge P."/>
            <person name="Tindall E.A."/>
            <person name="Bertelsen M.F."/>
            <person name="Dixon D."/>
            <person name="Pyecroft S."/>
            <person name="Helgen K.M."/>
            <person name="Lesk A.M."/>
            <person name="Pringle T.H."/>
            <person name="Patterson N."/>
            <person name="Zhang Y."/>
            <person name="Kreiss A."/>
            <person name="Woods G.M."/>
            <person name="Jones M.E."/>
            <person name="Schuster S.C."/>
        </authorList>
    </citation>
    <scope>NUCLEOTIDE SEQUENCE [LARGE SCALE GENOMIC DNA]</scope>
</reference>
<evidence type="ECO:0000256" key="8">
    <source>
        <dbReference type="ARBA" id="ARBA00023087"/>
    </source>
</evidence>
<evidence type="ECO:0000256" key="7">
    <source>
        <dbReference type="ARBA" id="ARBA00022729"/>
    </source>
</evidence>
<proteinExistence type="inferred from homology"/>
<dbReference type="GO" id="GO:0006606">
    <property type="term" value="P:protein import into nucleus"/>
    <property type="evidence" value="ECO:0007669"/>
    <property type="project" value="TreeGrafter"/>
</dbReference>
<comment type="function">
    <text evidence="12">Prion-like protein that has PrP(C)-like neuroprotective activity. May act as a modulator for the biological actions of normal and abnormal PrP.</text>
</comment>
<dbReference type="eggNOG" id="ENOG502SCEE">
    <property type="taxonomic scope" value="Eukaryota"/>
</dbReference>
<evidence type="ECO:0000256" key="13">
    <source>
        <dbReference type="SAM" id="MobiDB-lite"/>
    </source>
</evidence>
<comment type="similarity">
    <text evidence="2">Belongs to the SPRN family.</text>
</comment>
<name>G3WCB5_SARHA</name>
<keyword evidence="10" id="KW-0325">Glycoprotein</keyword>
<dbReference type="STRING" id="9305.ENSSHAP00000013070"/>
<keyword evidence="16" id="KW-1185">Reference proteome</keyword>
<evidence type="ECO:0000256" key="4">
    <source>
        <dbReference type="ARBA" id="ARBA00022475"/>
    </source>
</evidence>
<keyword evidence="9" id="KW-0472">Membrane</keyword>
<evidence type="ECO:0000256" key="14">
    <source>
        <dbReference type="SAM" id="SignalP"/>
    </source>
</evidence>
<evidence type="ECO:0000256" key="5">
    <source>
        <dbReference type="ARBA" id="ARBA00022622"/>
    </source>
</evidence>
<feature type="signal peptide" evidence="14">
    <location>
        <begin position="1"/>
        <end position="24"/>
    </location>
</feature>
<keyword evidence="5" id="KW-0336">GPI-anchor</keyword>
<gene>
    <name evidence="15" type="primary">SPRN</name>
</gene>
<keyword evidence="11" id="KW-0449">Lipoprotein</keyword>
<dbReference type="OMA" id="MNWAPAT"/>
<feature type="compositionally biased region" description="Low complexity" evidence="13">
    <location>
        <begin position="40"/>
        <end position="52"/>
    </location>
</feature>
<evidence type="ECO:0000256" key="11">
    <source>
        <dbReference type="ARBA" id="ARBA00023288"/>
    </source>
</evidence>
<evidence type="ECO:0000313" key="15">
    <source>
        <dbReference type="Ensembl" id="ENSSHAP00000013070.1"/>
    </source>
</evidence>
<feature type="chain" id="PRO_5003458779" description="Shadow of prion protein" evidence="14">
    <location>
        <begin position="25"/>
        <end position="147"/>
    </location>
</feature>
<reference evidence="15" key="2">
    <citation type="submission" date="2025-08" db="UniProtKB">
        <authorList>
            <consortium name="Ensembl"/>
        </authorList>
    </citation>
    <scope>IDENTIFICATION</scope>
</reference>
<dbReference type="HOGENOM" id="CLU_1776846_0_0_1"/>
<keyword evidence="4" id="KW-1003">Cell membrane</keyword>
<dbReference type="InterPro" id="IPR029238">
    <property type="entry name" value="Shadoo"/>
</dbReference>
<dbReference type="Pfam" id="PF14999">
    <property type="entry name" value="Shadoo"/>
    <property type="match status" value="1"/>
</dbReference>
<evidence type="ECO:0000256" key="9">
    <source>
        <dbReference type="ARBA" id="ARBA00023136"/>
    </source>
</evidence>
<reference evidence="15" key="3">
    <citation type="submission" date="2025-09" db="UniProtKB">
        <authorList>
            <consortium name="Ensembl"/>
        </authorList>
    </citation>
    <scope>IDENTIFICATION</scope>
</reference>
<protein>
    <recommendedName>
        <fullName evidence="3">Shadow of prion protein</fullName>
    </recommendedName>
</protein>
<keyword evidence="7 14" id="KW-0732">Signal</keyword>
<feature type="region of interest" description="Disordered" evidence="13">
    <location>
        <begin position="25"/>
        <end position="52"/>
    </location>
</feature>
<keyword evidence="8" id="KW-0034">Amyloid</keyword>
<dbReference type="GO" id="GO:0098552">
    <property type="term" value="C:side of membrane"/>
    <property type="evidence" value="ECO:0007669"/>
    <property type="project" value="UniProtKB-KW"/>
</dbReference>
<dbReference type="AlphaFoldDB" id="G3WCB5"/>
<dbReference type="InParanoid" id="G3WCB5"/>
<organism evidence="15 16">
    <name type="scientific">Sarcophilus harrisii</name>
    <name type="common">Tasmanian devil</name>
    <name type="synonym">Sarcophilus laniarius</name>
    <dbReference type="NCBI Taxonomy" id="9305"/>
    <lineage>
        <taxon>Eukaryota</taxon>
        <taxon>Metazoa</taxon>
        <taxon>Chordata</taxon>
        <taxon>Craniata</taxon>
        <taxon>Vertebrata</taxon>
        <taxon>Euteleostomi</taxon>
        <taxon>Mammalia</taxon>
        <taxon>Metatheria</taxon>
        <taxon>Dasyuromorphia</taxon>
        <taxon>Dasyuridae</taxon>
        <taxon>Sarcophilus</taxon>
    </lineage>
</organism>
<evidence type="ECO:0000256" key="3">
    <source>
        <dbReference type="ARBA" id="ARBA00014397"/>
    </source>
</evidence>
<dbReference type="PANTHER" id="PTHR28552:SF1">
    <property type="entry name" value="SHADOW OF PRION PROTEIN"/>
    <property type="match status" value="1"/>
</dbReference>
<dbReference type="GO" id="GO:0005634">
    <property type="term" value="C:nucleus"/>
    <property type="evidence" value="ECO:0007669"/>
    <property type="project" value="TreeGrafter"/>
</dbReference>
<keyword evidence="6" id="KW-0640">Prion</keyword>
<dbReference type="GO" id="GO:0003676">
    <property type="term" value="F:nucleic acid binding"/>
    <property type="evidence" value="ECO:0007669"/>
    <property type="project" value="TreeGrafter"/>
</dbReference>
<accession>G3WCB5</accession>
<evidence type="ECO:0000256" key="6">
    <source>
        <dbReference type="ARBA" id="ARBA00022678"/>
    </source>
</evidence>
<dbReference type="GeneTree" id="ENSGT00730000113699"/>
<evidence type="ECO:0000256" key="10">
    <source>
        <dbReference type="ARBA" id="ARBA00023180"/>
    </source>
</evidence>
<comment type="subcellular location">
    <subcellularLocation>
        <location evidence="1">Cell membrane</location>
        <topology evidence="1">Lipid-anchor</topology>
        <topology evidence="1">GPI-anchor</topology>
    </subcellularLocation>
</comment>
<evidence type="ECO:0000256" key="12">
    <source>
        <dbReference type="ARBA" id="ARBA00025683"/>
    </source>
</evidence>
<evidence type="ECO:0000256" key="2">
    <source>
        <dbReference type="ARBA" id="ARBA00008311"/>
    </source>
</evidence>
<dbReference type="FunCoup" id="G3WCB5">
    <property type="interactions" value="2"/>
</dbReference>
<evidence type="ECO:0000256" key="1">
    <source>
        <dbReference type="ARBA" id="ARBA00004609"/>
    </source>
</evidence>
<evidence type="ECO:0000313" key="16">
    <source>
        <dbReference type="Proteomes" id="UP000007648"/>
    </source>
</evidence>
<dbReference type="Proteomes" id="UP000007648">
    <property type="component" value="Unassembled WGS sequence"/>
</dbReference>